<name>A0A410DWB4_9CLOT</name>
<proteinExistence type="predicted"/>
<evidence type="ECO:0000313" key="3">
    <source>
        <dbReference type="Proteomes" id="UP000286268"/>
    </source>
</evidence>
<dbReference type="InterPro" id="IPR000182">
    <property type="entry name" value="GNAT_dom"/>
</dbReference>
<dbReference type="Pfam" id="PF00583">
    <property type="entry name" value="Acetyltransf_1"/>
    <property type="match status" value="1"/>
</dbReference>
<gene>
    <name evidence="2" type="ORF">C1I91_17930</name>
</gene>
<organism evidence="2 3">
    <name type="scientific">Clostridium manihotivorum</name>
    <dbReference type="NCBI Taxonomy" id="2320868"/>
    <lineage>
        <taxon>Bacteria</taxon>
        <taxon>Bacillati</taxon>
        <taxon>Bacillota</taxon>
        <taxon>Clostridia</taxon>
        <taxon>Eubacteriales</taxon>
        <taxon>Clostridiaceae</taxon>
        <taxon>Clostridium</taxon>
    </lineage>
</organism>
<reference evidence="2 3" key="1">
    <citation type="submission" date="2018-01" db="EMBL/GenBank/DDBJ databases">
        <title>Genome Sequencing and Assembly of Anaerobacter polyendosporus strain CT4.</title>
        <authorList>
            <person name="Tachaapaikoon C."/>
            <person name="Sutheeworapong S."/>
            <person name="Jenjaroenpun P."/>
            <person name="Wongsurawat T."/>
            <person name="Nookeaw I."/>
            <person name="Cheawchanlertfa P."/>
            <person name="Kosugi A."/>
            <person name="Cheevadhanarak S."/>
            <person name="Ratanakhanokchai K."/>
        </authorList>
    </citation>
    <scope>NUCLEOTIDE SEQUENCE [LARGE SCALE GENOMIC DNA]</scope>
    <source>
        <strain evidence="2 3">CT4</strain>
    </source>
</reference>
<dbReference type="KEGG" id="cmah:C1I91_17930"/>
<accession>A0A410DWB4</accession>
<evidence type="ECO:0000313" key="2">
    <source>
        <dbReference type="EMBL" id="QAA33375.1"/>
    </source>
</evidence>
<dbReference type="GO" id="GO:0016747">
    <property type="term" value="F:acyltransferase activity, transferring groups other than amino-acyl groups"/>
    <property type="evidence" value="ECO:0007669"/>
    <property type="project" value="InterPro"/>
</dbReference>
<dbReference type="InterPro" id="IPR016181">
    <property type="entry name" value="Acyl_CoA_acyltransferase"/>
</dbReference>
<keyword evidence="3" id="KW-1185">Reference proteome</keyword>
<evidence type="ECO:0000259" key="1">
    <source>
        <dbReference type="PROSITE" id="PS51186"/>
    </source>
</evidence>
<dbReference type="CDD" id="cd04301">
    <property type="entry name" value="NAT_SF"/>
    <property type="match status" value="1"/>
</dbReference>
<dbReference type="AlphaFoldDB" id="A0A410DWB4"/>
<dbReference type="PROSITE" id="PS51186">
    <property type="entry name" value="GNAT"/>
    <property type="match status" value="1"/>
</dbReference>
<sequence>MVFRLADKKDISSLAELRWLHEEEECDLFGINKEEFINECSIFLTNGLVNNEWVYWIAEEDKEIVANIYVRRIRKVPKPQKFFAEIGYVTNVHTKEQYRGKGIGSELLAKVKQWSVDNKIELLFLWPSKRAVDFYNRQGFDINNEIMELEF</sequence>
<feature type="domain" description="N-acetyltransferase" evidence="1">
    <location>
        <begin position="15"/>
        <end position="151"/>
    </location>
</feature>
<dbReference type="Proteomes" id="UP000286268">
    <property type="component" value="Chromosome"/>
</dbReference>
<dbReference type="EMBL" id="CP025746">
    <property type="protein sequence ID" value="QAA33375.1"/>
    <property type="molecule type" value="Genomic_DNA"/>
</dbReference>
<dbReference type="Gene3D" id="3.40.630.30">
    <property type="match status" value="1"/>
</dbReference>
<keyword evidence="2" id="KW-0808">Transferase</keyword>
<dbReference type="SUPFAM" id="SSF55729">
    <property type="entry name" value="Acyl-CoA N-acyltransferases (Nat)"/>
    <property type="match status" value="1"/>
</dbReference>
<protein>
    <submittedName>
        <fullName evidence="2">GNAT family N-acetyltransferase</fullName>
    </submittedName>
</protein>
<dbReference type="RefSeq" id="WP_128214098.1">
    <property type="nucleotide sequence ID" value="NZ_CP025746.1"/>
</dbReference>
<dbReference type="OrthoDB" id="119498at2"/>